<sequence length="432" mass="47426">MGFSLDMSVPILTVFFQGLVSFFSPCVLPLVPLYVSYLSGGAKTVSADGTIQYPRKQVMINTIFFVLGISFAFFVLGLGVTSLGNFFNDKRLMFAKISGVIMVFFGLYQLGLFGRSGTIEKEHRIPLRLERWTMGPLSALLLGFTFSFAWTPCVGPVLGSVLLMAASGSSGTGFALIGVFTIGFILPFLAVGLFTQKVLGFFKEHQSVVRYTVKIGAVLMLVMGVMTFTGFMNGFTSYLSGNAATNEQSATPDGSSQPVEQGETSDKPSQPAEQEQEIITAPDFTLKDQFGNIHTLSEYKGKTVFLNFWATWCPPCRGEMPHIQELYEEYGLNQEDVIILGVAAPNVGREGSKEDIISFLDKNGYTFPVVMDESSEVFDQYGIRAFPTTFMIDESGVIYGYVESAMEKATMKRIIVETKENGQSSTESSQKE</sequence>
<evidence type="ECO:0000313" key="10">
    <source>
        <dbReference type="EMBL" id="AMJ40273.1"/>
    </source>
</evidence>
<dbReference type="Pfam" id="PF02683">
    <property type="entry name" value="DsbD_TM"/>
    <property type="match status" value="1"/>
</dbReference>
<reference evidence="13" key="3">
    <citation type="submission" date="2016-11" db="EMBL/GenBank/DDBJ databases">
        <authorList>
            <person name="Jaros S."/>
            <person name="Januszkiewicz K."/>
            <person name="Wedrychowicz H."/>
        </authorList>
    </citation>
    <scope>NUCLEOTIDE SEQUENCE [LARGE SCALE GENOMIC DNA]</scope>
    <source>
        <strain evidence="13">DSM 1682</strain>
    </source>
</reference>
<dbReference type="InterPro" id="IPR003834">
    <property type="entry name" value="Cyt_c_assmbl_TM_dom"/>
</dbReference>
<feature type="region of interest" description="Disordered" evidence="7">
    <location>
        <begin position="246"/>
        <end position="275"/>
    </location>
</feature>
<dbReference type="InterPro" id="IPR017937">
    <property type="entry name" value="Thioredoxin_CS"/>
</dbReference>
<dbReference type="PROSITE" id="PS51352">
    <property type="entry name" value="THIOREDOXIN_2"/>
    <property type="match status" value="1"/>
</dbReference>
<dbReference type="Gene3D" id="3.40.30.10">
    <property type="entry name" value="Glutaredoxin"/>
    <property type="match status" value="1"/>
</dbReference>
<dbReference type="InterPro" id="IPR036249">
    <property type="entry name" value="Thioredoxin-like_sf"/>
</dbReference>
<dbReference type="InterPro" id="IPR013766">
    <property type="entry name" value="Thioredoxin_domain"/>
</dbReference>
<reference evidence="12" key="2">
    <citation type="submission" date="2016-01" db="EMBL/GenBank/DDBJ databases">
        <authorList>
            <person name="Poehlein A."/>
            <person name="Schlien K."/>
            <person name="Gottschalk G."/>
            <person name="Buckel W."/>
            <person name="Daniel R."/>
        </authorList>
    </citation>
    <scope>NUCLEOTIDE SEQUENCE [LARGE SCALE GENOMIC DNA]</scope>
    <source>
        <strain evidence="12">X2</strain>
    </source>
</reference>
<feature type="transmembrane region" description="Helical" evidence="8">
    <location>
        <begin position="58"/>
        <end position="80"/>
    </location>
</feature>
<dbReference type="EMBL" id="FQUA01000002">
    <property type="protein sequence ID" value="SHE46100.1"/>
    <property type="molecule type" value="Genomic_DNA"/>
</dbReference>
<dbReference type="InterPro" id="IPR051790">
    <property type="entry name" value="Cytochrome_c-biogenesis_DsbD"/>
</dbReference>
<protein>
    <submittedName>
        <fullName evidence="11">Cytochrome c-type biogenesis protein</fullName>
    </submittedName>
    <submittedName>
        <fullName evidence="10">Thiol-disulfide oxidoreductase ResA</fullName>
    </submittedName>
</protein>
<gene>
    <name evidence="10" type="primary">resA_2</name>
    <name evidence="10" type="ORF">CPRO_06710</name>
    <name evidence="11" type="ORF">SAMN02745151_00806</name>
</gene>
<keyword evidence="12" id="KW-1185">Reference proteome</keyword>
<evidence type="ECO:0000256" key="6">
    <source>
        <dbReference type="ARBA" id="ARBA00023136"/>
    </source>
</evidence>
<dbReference type="Proteomes" id="UP000184204">
    <property type="component" value="Unassembled WGS sequence"/>
</dbReference>
<feature type="transmembrane region" description="Helical" evidence="8">
    <location>
        <begin position="132"/>
        <end position="151"/>
    </location>
</feature>
<comment type="similarity">
    <text evidence="2">Belongs to the DsbD family.</text>
</comment>
<evidence type="ECO:0000256" key="7">
    <source>
        <dbReference type="SAM" id="MobiDB-lite"/>
    </source>
</evidence>
<feature type="compositionally biased region" description="Polar residues" evidence="7">
    <location>
        <begin position="246"/>
        <end position="259"/>
    </location>
</feature>
<comment type="subcellular location">
    <subcellularLocation>
        <location evidence="1">Cell membrane</location>
        <topology evidence="1">Multi-pass membrane protein</topology>
    </subcellularLocation>
</comment>
<proteinExistence type="inferred from homology"/>
<keyword evidence="6 8" id="KW-0472">Membrane</keyword>
<evidence type="ECO:0000256" key="5">
    <source>
        <dbReference type="ARBA" id="ARBA00022989"/>
    </source>
</evidence>
<dbReference type="InterPro" id="IPR000866">
    <property type="entry name" value="AhpC/TSA"/>
</dbReference>
<evidence type="ECO:0000256" key="1">
    <source>
        <dbReference type="ARBA" id="ARBA00004651"/>
    </source>
</evidence>
<evidence type="ECO:0000256" key="3">
    <source>
        <dbReference type="ARBA" id="ARBA00022475"/>
    </source>
</evidence>
<dbReference type="PANTHER" id="PTHR31272">
    <property type="entry name" value="CYTOCHROME C-TYPE BIOGENESIS PROTEIN HI_1454-RELATED"/>
    <property type="match status" value="1"/>
</dbReference>
<keyword evidence="3" id="KW-1003">Cell membrane</keyword>
<dbReference type="PANTHER" id="PTHR31272:SF4">
    <property type="entry name" value="CYTOCHROME C-TYPE BIOGENESIS PROTEIN HI_1454-RELATED"/>
    <property type="match status" value="1"/>
</dbReference>
<dbReference type="GO" id="GO:0016491">
    <property type="term" value="F:oxidoreductase activity"/>
    <property type="evidence" value="ECO:0007669"/>
    <property type="project" value="InterPro"/>
</dbReference>
<feature type="domain" description="Thioredoxin" evidence="9">
    <location>
        <begin position="275"/>
        <end position="420"/>
    </location>
</feature>
<organism evidence="11 13">
    <name type="scientific">Anaerotignum propionicum DSM 1682</name>
    <dbReference type="NCBI Taxonomy" id="991789"/>
    <lineage>
        <taxon>Bacteria</taxon>
        <taxon>Bacillati</taxon>
        <taxon>Bacillota</taxon>
        <taxon>Clostridia</taxon>
        <taxon>Lachnospirales</taxon>
        <taxon>Anaerotignaceae</taxon>
        <taxon>Anaerotignum</taxon>
    </lineage>
</organism>
<dbReference type="PROSITE" id="PS00194">
    <property type="entry name" value="THIOREDOXIN_1"/>
    <property type="match status" value="1"/>
</dbReference>
<dbReference type="RefSeq" id="WP_066047828.1">
    <property type="nucleotide sequence ID" value="NZ_CP014223.1"/>
</dbReference>
<dbReference type="Pfam" id="PF00578">
    <property type="entry name" value="AhpC-TSA"/>
    <property type="match status" value="1"/>
</dbReference>
<dbReference type="CDD" id="cd02966">
    <property type="entry name" value="TlpA_like_family"/>
    <property type="match status" value="1"/>
</dbReference>
<dbReference type="GO" id="GO:0016209">
    <property type="term" value="F:antioxidant activity"/>
    <property type="evidence" value="ECO:0007669"/>
    <property type="project" value="InterPro"/>
</dbReference>
<dbReference type="GO" id="GO:0005886">
    <property type="term" value="C:plasma membrane"/>
    <property type="evidence" value="ECO:0007669"/>
    <property type="project" value="UniProtKB-SubCell"/>
</dbReference>
<dbReference type="GO" id="GO:0017004">
    <property type="term" value="P:cytochrome complex assembly"/>
    <property type="evidence" value="ECO:0007669"/>
    <property type="project" value="InterPro"/>
</dbReference>
<dbReference type="OrthoDB" id="9809733at2"/>
<evidence type="ECO:0000256" key="2">
    <source>
        <dbReference type="ARBA" id="ARBA00006143"/>
    </source>
</evidence>
<accession>A0A110A6V4</accession>
<dbReference type="KEGG" id="cpro:CPRO_06710"/>
<feature type="transmembrane region" description="Helical" evidence="8">
    <location>
        <begin position="12"/>
        <end position="37"/>
    </location>
</feature>
<dbReference type="EMBL" id="CP014223">
    <property type="protein sequence ID" value="AMJ40273.1"/>
    <property type="molecule type" value="Genomic_DNA"/>
</dbReference>
<dbReference type="Proteomes" id="UP000068026">
    <property type="component" value="Chromosome"/>
</dbReference>
<feature type="transmembrane region" description="Helical" evidence="8">
    <location>
        <begin position="92"/>
        <end position="111"/>
    </location>
</feature>
<name>A0A110A6V4_ANAPI</name>
<evidence type="ECO:0000313" key="11">
    <source>
        <dbReference type="EMBL" id="SHE46100.1"/>
    </source>
</evidence>
<feature type="transmembrane region" description="Helical" evidence="8">
    <location>
        <begin position="171"/>
        <end position="194"/>
    </location>
</feature>
<evidence type="ECO:0000256" key="8">
    <source>
        <dbReference type="SAM" id="Phobius"/>
    </source>
</evidence>
<dbReference type="AlphaFoldDB" id="A0A110A6V4"/>
<reference evidence="11" key="4">
    <citation type="submission" date="2016-11" db="EMBL/GenBank/DDBJ databases">
        <authorList>
            <person name="Varghese N."/>
            <person name="Submissions S."/>
        </authorList>
    </citation>
    <scope>NUCLEOTIDE SEQUENCE</scope>
    <source>
        <strain evidence="11">DSM 1682</strain>
    </source>
</reference>
<reference evidence="10 12" key="1">
    <citation type="journal article" date="2016" name="Genome Announc.">
        <title>Complete Genome Sequence of the Amino Acid-Fermenting Clostridium propionicum X2 (DSM 1682).</title>
        <authorList>
            <person name="Poehlein A."/>
            <person name="Schlien K."/>
            <person name="Chowdhury N.P."/>
            <person name="Gottschalk G."/>
            <person name="Buckel W."/>
            <person name="Daniel R."/>
        </authorList>
    </citation>
    <scope>NUCLEOTIDE SEQUENCE [LARGE SCALE GENOMIC DNA]</scope>
    <source>
        <strain evidence="10 12">X2</strain>
    </source>
</reference>
<evidence type="ECO:0000313" key="13">
    <source>
        <dbReference type="Proteomes" id="UP000184204"/>
    </source>
</evidence>
<evidence type="ECO:0000313" key="12">
    <source>
        <dbReference type="Proteomes" id="UP000068026"/>
    </source>
</evidence>
<keyword evidence="4 8" id="KW-0812">Transmembrane</keyword>
<evidence type="ECO:0000256" key="4">
    <source>
        <dbReference type="ARBA" id="ARBA00022692"/>
    </source>
</evidence>
<feature type="transmembrane region" description="Helical" evidence="8">
    <location>
        <begin position="215"/>
        <end position="239"/>
    </location>
</feature>
<dbReference type="SUPFAM" id="SSF52833">
    <property type="entry name" value="Thioredoxin-like"/>
    <property type="match status" value="1"/>
</dbReference>
<evidence type="ECO:0000259" key="9">
    <source>
        <dbReference type="PROSITE" id="PS51352"/>
    </source>
</evidence>
<keyword evidence="5 8" id="KW-1133">Transmembrane helix</keyword>